<dbReference type="InterPro" id="IPR044974">
    <property type="entry name" value="Disease_R_plants"/>
</dbReference>
<dbReference type="Gene3D" id="1.10.8.430">
    <property type="entry name" value="Helical domain of apoptotic protease-activating factors"/>
    <property type="match status" value="1"/>
</dbReference>
<dbReference type="InterPro" id="IPR058192">
    <property type="entry name" value="WHD_ROQ1-like"/>
</dbReference>
<protein>
    <submittedName>
        <fullName evidence="2">Putative NBS-LRR protein G6253</fullName>
    </submittedName>
</protein>
<dbReference type="Pfam" id="PF23282">
    <property type="entry name" value="WHD_ROQ1"/>
    <property type="match status" value="1"/>
</dbReference>
<dbReference type="EMBL" id="AY294090">
    <property type="protein sequence ID" value="AAQ57151.1"/>
    <property type="molecule type" value="Genomic_DNA"/>
</dbReference>
<organism evidence="2">
    <name type="scientific">Pinus monticola</name>
    <name type="common">Western white pine</name>
    <name type="synonym">Strobus monticola</name>
    <dbReference type="NCBI Taxonomy" id="3345"/>
    <lineage>
        <taxon>Eukaryota</taxon>
        <taxon>Viridiplantae</taxon>
        <taxon>Streptophyta</taxon>
        <taxon>Embryophyta</taxon>
        <taxon>Tracheophyta</taxon>
        <taxon>Spermatophyta</taxon>
        <taxon>Pinopsida</taxon>
        <taxon>Pinidae</taxon>
        <taxon>Conifers I</taxon>
        <taxon>Pinales</taxon>
        <taxon>Pinaceae</taxon>
        <taxon>Pinus</taxon>
        <taxon>Pinus subgen. Strobus</taxon>
    </lineage>
</organism>
<reference evidence="2" key="1">
    <citation type="journal article" date="2003" name="Mol. Genet. Genomics">
        <title>Isolation, genetic variation and expression of TIR-NBS-LRR resistance gene analogs from western white pine ( Pinus monticola Dougl. ex. D. Don.).</title>
        <authorList>
            <person name="Liu J.-J."/>
            <person name="Ekramoddoullah A.K.M."/>
        </authorList>
    </citation>
    <scope>NUCLEOTIDE SEQUENCE</scope>
</reference>
<dbReference type="SUPFAM" id="SSF52540">
    <property type="entry name" value="P-loop containing nucleoside triphosphate hydrolases"/>
    <property type="match status" value="1"/>
</dbReference>
<sequence>VILDDVDHIQQMNPLLSPTNDVLPFSSLILVTSCNKDVLIRWGIIESSIYKLTGLDPQQSKELFCWHTFHQSHPDVGFEKVFNLLLKTCGGLLLSLMVLGAHMHGEKYLKYWEAELQTISNILPTDMQSRMKISYDILDQQEKNILLDTACFFKGKYRDTTIIVWDRSDWEGELSFWNLQNMCLLEVNDKNEMRMHDHLRDMGRDL</sequence>
<feature type="non-terminal residue" evidence="2">
    <location>
        <position position="206"/>
    </location>
</feature>
<accession>Q6WE68</accession>
<feature type="domain" description="Disease resistance protein Roq1-like winged-helix" evidence="1">
    <location>
        <begin position="140"/>
        <end position="205"/>
    </location>
</feature>
<gene>
    <name evidence="2" type="primary">RGA</name>
</gene>
<dbReference type="PANTHER" id="PTHR11017:SF385">
    <property type="entry name" value="DISEASE RESISTANCE PROTEIN (TIR-NBS-LRR CLASS)-RELATED"/>
    <property type="match status" value="1"/>
</dbReference>
<name>Q6WE68_PINMO</name>
<evidence type="ECO:0000313" key="2">
    <source>
        <dbReference type="EMBL" id="AAQ57151.1"/>
    </source>
</evidence>
<dbReference type="InterPro" id="IPR027417">
    <property type="entry name" value="P-loop_NTPase"/>
</dbReference>
<dbReference type="PANTHER" id="PTHR11017">
    <property type="entry name" value="LEUCINE-RICH REPEAT-CONTAINING PROTEIN"/>
    <property type="match status" value="1"/>
</dbReference>
<feature type="non-terminal residue" evidence="2">
    <location>
        <position position="1"/>
    </location>
</feature>
<dbReference type="GO" id="GO:0043531">
    <property type="term" value="F:ADP binding"/>
    <property type="evidence" value="ECO:0007669"/>
    <property type="project" value="InterPro"/>
</dbReference>
<dbReference type="InterPro" id="IPR042197">
    <property type="entry name" value="Apaf_helical"/>
</dbReference>
<proteinExistence type="predicted"/>
<evidence type="ECO:0000259" key="1">
    <source>
        <dbReference type="Pfam" id="PF23282"/>
    </source>
</evidence>
<dbReference type="AlphaFoldDB" id="Q6WE68"/>
<dbReference type="GO" id="GO:0006952">
    <property type="term" value="P:defense response"/>
    <property type="evidence" value="ECO:0007669"/>
    <property type="project" value="InterPro"/>
</dbReference>